<dbReference type="GO" id="GO:0006508">
    <property type="term" value="P:proteolysis"/>
    <property type="evidence" value="ECO:0007669"/>
    <property type="project" value="InterPro"/>
</dbReference>
<dbReference type="GO" id="GO:0019748">
    <property type="term" value="P:secondary metabolic process"/>
    <property type="evidence" value="ECO:0007669"/>
    <property type="project" value="TreeGrafter"/>
</dbReference>
<dbReference type="AlphaFoldDB" id="A0A922EZ12"/>
<proteinExistence type="predicted"/>
<protein>
    <recommendedName>
        <fullName evidence="4">Serine carboxypeptidase-like 18</fullName>
    </recommendedName>
</protein>
<feature type="signal peptide" evidence="1">
    <location>
        <begin position="1"/>
        <end position="20"/>
    </location>
</feature>
<evidence type="ECO:0000313" key="2">
    <source>
        <dbReference type="EMBL" id="KAG6710816.1"/>
    </source>
</evidence>
<dbReference type="Pfam" id="PF00450">
    <property type="entry name" value="Peptidase_S10"/>
    <property type="match status" value="1"/>
</dbReference>
<dbReference type="GO" id="GO:0016747">
    <property type="term" value="F:acyltransferase activity, transferring groups other than amino-acyl groups"/>
    <property type="evidence" value="ECO:0007669"/>
    <property type="project" value="TreeGrafter"/>
</dbReference>
<dbReference type="PANTHER" id="PTHR11802:SF347">
    <property type="entry name" value="SERINE CARBOXYPEPTIDASE-LIKE 18"/>
    <property type="match status" value="1"/>
</dbReference>
<gene>
    <name evidence="2" type="ORF">I3842_05G020900</name>
</gene>
<feature type="chain" id="PRO_5037356754" description="Serine carboxypeptidase-like 18" evidence="1">
    <location>
        <begin position="21"/>
        <end position="344"/>
    </location>
</feature>
<dbReference type="EMBL" id="CM031829">
    <property type="protein sequence ID" value="KAG6710816.1"/>
    <property type="molecule type" value="Genomic_DNA"/>
</dbReference>
<dbReference type="InterPro" id="IPR001563">
    <property type="entry name" value="Peptidase_S10"/>
</dbReference>
<evidence type="ECO:0008006" key="4">
    <source>
        <dbReference type="Google" id="ProtNLM"/>
    </source>
</evidence>
<dbReference type="PANTHER" id="PTHR11802">
    <property type="entry name" value="SERINE PROTEASE FAMILY S10 SERINE CARBOXYPEPTIDASE"/>
    <property type="match status" value="1"/>
</dbReference>
<evidence type="ECO:0000313" key="3">
    <source>
        <dbReference type="Proteomes" id="UP000811246"/>
    </source>
</evidence>
<evidence type="ECO:0000256" key="1">
    <source>
        <dbReference type="SAM" id="SignalP"/>
    </source>
</evidence>
<reference evidence="2" key="1">
    <citation type="submission" date="2021-01" db="EMBL/GenBank/DDBJ databases">
        <authorList>
            <person name="Lovell J.T."/>
            <person name="Bentley N."/>
            <person name="Bhattarai G."/>
            <person name="Jenkins J.W."/>
            <person name="Sreedasyam A."/>
            <person name="Alarcon Y."/>
            <person name="Bock C."/>
            <person name="Boston L."/>
            <person name="Carlson J."/>
            <person name="Cervantes K."/>
            <person name="Clermont K."/>
            <person name="Krom N."/>
            <person name="Kubenka K."/>
            <person name="Mamidi S."/>
            <person name="Mattison C."/>
            <person name="Monteros M."/>
            <person name="Pisani C."/>
            <person name="Plott C."/>
            <person name="Rajasekar S."/>
            <person name="Rhein H.S."/>
            <person name="Rohla C."/>
            <person name="Song M."/>
            <person name="Hilaire R.S."/>
            <person name="Shu S."/>
            <person name="Wells L."/>
            <person name="Wang X."/>
            <person name="Webber J."/>
            <person name="Heerema R.J."/>
            <person name="Klein P."/>
            <person name="Conner P."/>
            <person name="Grauke L."/>
            <person name="Grimwood J."/>
            <person name="Schmutz J."/>
            <person name="Randall J.J."/>
        </authorList>
    </citation>
    <scope>NUCLEOTIDE SEQUENCE</scope>
    <source>
        <tissue evidence="2">Leaf</tissue>
    </source>
</reference>
<dbReference type="Proteomes" id="UP000811246">
    <property type="component" value="Chromosome 5"/>
</dbReference>
<sequence>MHNLCFTALLILSIFSVIAASQSLIEYLSRFSGKLPFTLETGYIGVGKIDEVQLFYYFIESKCPGCFDFSALAHGIANYNGTLPTVLESKYSWTKVANIIFIDPPVGTGFSYATASSGYYTSNTKSAAPTYTFLRMWLLKHPNFLGNQLYIGDSYSGISVPLLLKHIRECLEVGLRPGMELQGYLLGKLVTDSFSDVNFRIPYVHRVNLISDELYENAKLYCSEDYVNVDINKKLCVNALQAIMEEDRTMNYLLSQSKLPELRCRGFTYVLAYKWLNDERVREALHGTVESWKRCPQKQYFSTYTEDVTSTFAYQKNLTETGLRALIYGFLSPCNNCFPAMRMD</sequence>
<organism evidence="2 3">
    <name type="scientific">Carya illinoinensis</name>
    <name type="common">Pecan</name>
    <dbReference type="NCBI Taxonomy" id="32201"/>
    <lineage>
        <taxon>Eukaryota</taxon>
        <taxon>Viridiplantae</taxon>
        <taxon>Streptophyta</taxon>
        <taxon>Embryophyta</taxon>
        <taxon>Tracheophyta</taxon>
        <taxon>Spermatophyta</taxon>
        <taxon>Magnoliopsida</taxon>
        <taxon>eudicotyledons</taxon>
        <taxon>Gunneridae</taxon>
        <taxon>Pentapetalae</taxon>
        <taxon>rosids</taxon>
        <taxon>fabids</taxon>
        <taxon>Fagales</taxon>
        <taxon>Juglandaceae</taxon>
        <taxon>Carya</taxon>
    </lineage>
</organism>
<dbReference type="GO" id="GO:0004185">
    <property type="term" value="F:serine-type carboxypeptidase activity"/>
    <property type="evidence" value="ECO:0007669"/>
    <property type="project" value="InterPro"/>
</dbReference>
<comment type="caution">
    <text evidence="2">The sequence shown here is derived from an EMBL/GenBank/DDBJ whole genome shotgun (WGS) entry which is preliminary data.</text>
</comment>
<accession>A0A922EZ12</accession>
<name>A0A922EZ12_CARIL</name>
<keyword evidence="1" id="KW-0732">Signal</keyword>